<organism evidence="1 2">
    <name type="scientific">Halothermothrix orenii (strain H 168 / OCM 544 / DSM 9562)</name>
    <dbReference type="NCBI Taxonomy" id="373903"/>
    <lineage>
        <taxon>Bacteria</taxon>
        <taxon>Bacillati</taxon>
        <taxon>Bacillota</taxon>
        <taxon>Clostridia</taxon>
        <taxon>Halanaerobiales</taxon>
        <taxon>Halothermotrichaceae</taxon>
        <taxon>Halothermothrix</taxon>
    </lineage>
</organism>
<dbReference type="InterPro" id="IPR007711">
    <property type="entry name" value="HigB-1"/>
</dbReference>
<dbReference type="KEGG" id="hor:Hore_20200"/>
<name>B8CZR3_HALOH</name>
<dbReference type="OrthoDB" id="9801026at2"/>
<dbReference type="Pfam" id="PF05015">
    <property type="entry name" value="HigB-like_toxin"/>
    <property type="match status" value="1"/>
</dbReference>
<dbReference type="Gene3D" id="3.30.2310.20">
    <property type="entry name" value="RelE-like"/>
    <property type="match status" value="1"/>
</dbReference>
<dbReference type="HOGENOM" id="CLU_164011_0_0_9"/>
<proteinExistence type="predicted"/>
<dbReference type="Proteomes" id="UP000000719">
    <property type="component" value="Chromosome"/>
</dbReference>
<evidence type="ECO:0000313" key="2">
    <source>
        <dbReference type="Proteomes" id="UP000000719"/>
    </source>
</evidence>
<dbReference type="AlphaFoldDB" id="B8CZR3"/>
<dbReference type="STRING" id="373903.Hore_20200"/>
<evidence type="ECO:0000313" key="1">
    <source>
        <dbReference type="EMBL" id="ACL70765.1"/>
    </source>
</evidence>
<keyword evidence="2" id="KW-1185">Reference proteome</keyword>
<dbReference type="SUPFAM" id="SSF143011">
    <property type="entry name" value="RelE-like"/>
    <property type="match status" value="1"/>
</dbReference>
<gene>
    <name evidence="1" type="ordered locus">Hore_20200</name>
</gene>
<dbReference type="EMBL" id="CP001098">
    <property type="protein sequence ID" value="ACL70765.1"/>
    <property type="molecule type" value="Genomic_DNA"/>
</dbReference>
<protein>
    <submittedName>
        <fullName evidence="1">Plasmid maintenance system killer</fullName>
    </submittedName>
</protein>
<sequence>MILEFKSKKLLKLYTKHKKAQKKFGVKTARILVRRLNELQAFENLAQVPHKPPYRRHKLSGKYKGFFAVDVIGGYRIVFKPIIDSDRDIEEIPLHEINKIEIWEVTDYHD</sequence>
<dbReference type="InterPro" id="IPR035093">
    <property type="entry name" value="RelE/ParE_toxin_dom_sf"/>
</dbReference>
<accession>B8CZR3</accession>
<dbReference type="eggNOG" id="COG3549">
    <property type="taxonomic scope" value="Bacteria"/>
</dbReference>
<reference evidence="1 2" key="1">
    <citation type="journal article" date="2009" name="PLoS ONE">
        <title>Genome analysis of the anaerobic thermohalophilic bacterium Halothermothrix orenii.</title>
        <authorList>
            <person name="Mavromatis K."/>
            <person name="Ivanova N."/>
            <person name="Anderson I."/>
            <person name="Lykidis A."/>
            <person name="Hooper S.D."/>
            <person name="Sun H."/>
            <person name="Kunin V."/>
            <person name="Lapidus A."/>
            <person name="Hugenholtz P."/>
            <person name="Patel B."/>
            <person name="Kyrpides N.C."/>
        </authorList>
    </citation>
    <scope>NUCLEOTIDE SEQUENCE [LARGE SCALE GENOMIC DNA]</scope>
    <source>
        <strain evidence="2">H 168 / OCM 544 / DSM 9562</strain>
    </source>
</reference>